<accession>A0A069REL4</accession>
<organism evidence="1 2">
    <name type="scientific">Peptoclostridium litorale DSM 5388</name>
    <dbReference type="NCBI Taxonomy" id="1121324"/>
    <lineage>
        <taxon>Bacteria</taxon>
        <taxon>Bacillati</taxon>
        <taxon>Bacillota</taxon>
        <taxon>Clostridia</taxon>
        <taxon>Peptostreptococcales</taxon>
        <taxon>Peptoclostridiaceae</taxon>
        <taxon>Peptoclostridium</taxon>
    </lineage>
</organism>
<dbReference type="EMBL" id="JJMM01000014">
    <property type="protein sequence ID" value="KDR94605.1"/>
    <property type="molecule type" value="Genomic_DNA"/>
</dbReference>
<evidence type="ECO:0000313" key="2">
    <source>
        <dbReference type="Proteomes" id="UP000027946"/>
    </source>
</evidence>
<comment type="caution">
    <text evidence="1">The sequence shown here is derived from an EMBL/GenBank/DDBJ whole genome shotgun (WGS) entry which is preliminary data.</text>
</comment>
<dbReference type="STRING" id="1121324.CLIT_14c00660"/>
<dbReference type="AlphaFoldDB" id="A0A069REL4"/>
<evidence type="ECO:0000313" key="1">
    <source>
        <dbReference type="EMBL" id="KDR94605.1"/>
    </source>
</evidence>
<dbReference type="Proteomes" id="UP000027946">
    <property type="component" value="Unassembled WGS sequence"/>
</dbReference>
<reference evidence="1 2" key="1">
    <citation type="submission" date="2014-03" db="EMBL/GenBank/DDBJ databases">
        <title>Genome sequence of Clostridium litorale W6, DSM 5388.</title>
        <authorList>
            <person name="Poehlein A."/>
            <person name="Jagirdar A."/>
            <person name="Khonsari B."/>
            <person name="Chibani C.M."/>
            <person name="Gutierrez Gutierrez D.A."/>
            <person name="Davydova E."/>
            <person name="Alghaithi H.S."/>
            <person name="Nair K.P."/>
            <person name="Dhamotharan K."/>
            <person name="Chandran L."/>
            <person name="G W."/>
            <person name="Daniel R."/>
        </authorList>
    </citation>
    <scope>NUCLEOTIDE SEQUENCE [LARGE SCALE GENOMIC DNA]</scope>
    <source>
        <strain evidence="1 2">W6</strain>
    </source>
</reference>
<protein>
    <submittedName>
        <fullName evidence="1">Uncharacterized protein</fullName>
    </submittedName>
</protein>
<sequence>MTYGELKTHKKLIITVDIQTVMEYTLFIEQAKYTGCKYSFERKK</sequence>
<keyword evidence="2" id="KW-1185">Reference proteome</keyword>
<gene>
    <name evidence="1" type="ORF">CLIT_14c00660</name>
</gene>
<proteinExistence type="predicted"/>
<name>A0A069REL4_PEPLI</name>